<keyword evidence="2" id="KW-0805">Transcription regulation</keyword>
<sequence length="82" mass="9184">MDGLDFLMNKMGWQRKAVARVPLVLCYSLNKRVIPRCAVVQVLQSEGLSSNMKNKFPQLLNVYKGKLGLPELGFGSEGMKQL</sequence>
<evidence type="ECO:0000313" key="5">
    <source>
        <dbReference type="Proteomes" id="UP000288805"/>
    </source>
</evidence>
<dbReference type="AlphaFoldDB" id="A0A438KHA4"/>
<evidence type="ECO:0000256" key="2">
    <source>
        <dbReference type="ARBA" id="ARBA00022472"/>
    </source>
</evidence>
<dbReference type="InterPro" id="IPR003690">
    <property type="entry name" value="MTERF"/>
</dbReference>
<keyword evidence="2" id="KW-0806">Transcription termination</keyword>
<name>A0A438KHA4_VITVI</name>
<dbReference type="PANTHER" id="PTHR13068:SF133">
    <property type="entry name" value="MITOCHONDRIAL TRANSCRIPTION TERMINATION FACTOR FAMILY PROTEIN"/>
    <property type="match status" value="1"/>
</dbReference>
<comment type="similarity">
    <text evidence="1">Belongs to the mTERF family.</text>
</comment>
<protein>
    <submittedName>
        <fullName evidence="4">Uncharacterized protein</fullName>
    </submittedName>
</protein>
<organism evidence="4 5">
    <name type="scientific">Vitis vinifera</name>
    <name type="common">Grape</name>
    <dbReference type="NCBI Taxonomy" id="29760"/>
    <lineage>
        <taxon>Eukaryota</taxon>
        <taxon>Viridiplantae</taxon>
        <taxon>Streptophyta</taxon>
        <taxon>Embryophyta</taxon>
        <taxon>Tracheophyta</taxon>
        <taxon>Spermatophyta</taxon>
        <taxon>Magnoliopsida</taxon>
        <taxon>eudicotyledons</taxon>
        <taxon>Gunneridae</taxon>
        <taxon>Pentapetalae</taxon>
        <taxon>rosids</taxon>
        <taxon>Vitales</taxon>
        <taxon>Vitaceae</taxon>
        <taxon>Viteae</taxon>
        <taxon>Vitis</taxon>
    </lineage>
</organism>
<gene>
    <name evidence="4" type="ORF">CK203_002821</name>
</gene>
<dbReference type="InterPro" id="IPR038538">
    <property type="entry name" value="MTERF_sf"/>
</dbReference>
<accession>A0A438KHA4</accession>
<keyword evidence="2" id="KW-0804">Transcription</keyword>
<dbReference type="PANTHER" id="PTHR13068">
    <property type="entry name" value="CGI-12 PROTEIN-RELATED"/>
    <property type="match status" value="1"/>
</dbReference>
<dbReference type="Gene3D" id="1.25.70.10">
    <property type="entry name" value="Transcription termination factor 3, mitochondrial"/>
    <property type="match status" value="1"/>
</dbReference>
<reference evidence="4 5" key="1">
    <citation type="journal article" date="2018" name="PLoS Genet.">
        <title>Population sequencing reveals clonal diversity and ancestral inbreeding in the grapevine cultivar Chardonnay.</title>
        <authorList>
            <person name="Roach M.J."/>
            <person name="Johnson D.L."/>
            <person name="Bohlmann J."/>
            <person name="van Vuuren H.J."/>
            <person name="Jones S.J."/>
            <person name="Pretorius I.S."/>
            <person name="Schmidt S.A."/>
            <person name="Borneman A.R."/>
        </authorList>
    </citation>
    <scope>NUCLEOTIDE SEQUENCE [LARGE SCALE GENOMIC DNA]</scope>
    <source>
        <strain evidence="5">cv. Chardonnay</strain>
        <tissue evidence="4">Leaf</tissue>
    </source>
</reference>
<dbReference type="Proteomes" id="UP000288805">
    <property type="component" value="Unassembled WGS sequence"/>
</dbReference>
<proteinExistence type="inferred from homology"/>
<comment type="caution">
    <text evidence="4">The sequence shown here is derived from an EMBL/GenBank/DDBJ whole genome shotgun (WGS) entry which is preliminary data.</text>
</comment>
<evidence type="ECO:0000313" key="4">
    <source>
        <dbReference type="EMBL" id="RVX20575.1"/>
    </source>
</evidence>
<dbReference type="Pfam" id="PF02536">
    <property type="entry name" value="mTERF"/>
    <property type="match status" value="1"/>
</dbReference>
<keyword evidence="3" id="KW-0809">Transit peptide</keyword>
<dbReference type="GO" id="GO:0006353">
    <property type="term" value="P:DNA-templated transcription termination"/>
    <property type="evidence" value="ECO:0007669"/>
    <property type="project" value="UniProtKB-KW"/>
</dbReference>
<evidence type="ECO:0000256" key="1">
    <source>
        <dbReference type="ARBA" id="ARBA00007692"/>
    </source>
</evidence>
<evidence type="ECO:0000256" key="3">
    <source>
        <dbReference type="ARBA" id="ARBA00022946"/>
    </source>
</evidence>
<dbReference type="GO" id="GO:0003676">
    <property type="term" value="F:nucleic acid binding"/>
    <property type="evidence" value="ECO:0007669"/>
    <property type="project" value="InterPro"/>
</dbReference>
<dbReference type="EMBL" id="QGNW01000006">
    <property type="protein sequence ID" value="RVX20575.1"/>
    <property type="molecule type" value="Genomic_DNA"/>
</dbReference>